<dbReference type="PANTHER" id="PTHR33116">
    <property type="entry name" value="REVERSE TRANSCRIPTASE ZINC-BINDING DOMAIN-CONTAINING PROTEIN-RELATED-RELATED"/>
    <property type="match status" value="1"/>
</dbReference>
<comment type="caution">
    <text evidence="1">The sequence shown here is derived from an EMBL/GenBank/DDBJ whole genome shotgun (WGS) entry which is preliminary data.</text>
</comment>
<proteinExistence type="predicted"/>
<accession>A0A9R1VYU7</accession>
<organism evidence="1 2">
    <name type="scientific">Lactuca sativa</name>
    <name type="common">Garden lettuce</name>
    <dbReference type="NCBI Taxonomy" id="4236"/>
    <lineage>
        <taxon>Eukaryota</taxon>
        <taxon>Viridiplantae</taxon>
        <taxon>Streptophyta</taxon>
        <taxon>Embryophyta</taxon>
        <taxon>Tracheophyta</taxon>
        <taxon>Spermatophyta</taxon>
        <taxon>Magnoliopsida</taxon>
        <taxon>eudicotyledons</taxon>
        <taxon>Gunneridae</taxon>
        <taxon>Pentapetalae</taxon>
        <taxon>asterids</taxon>
        <taxon>campanulids</taxon>
        <taxon>Asterales</taxon>
        <taxon>Asteraceae</taxon>
        <taxon>Cichorioideae</taxon>
        <taxon>Cichorieae</taxon>
        <taxon>Lactucinae</taxon>
        <taxon>Lactuca</taxon>
    </lineage>
</organism>
<dbReference type="Proteomes" id="UP000235145">
    <property type="component" value="Unassembled WGS sequence"/>
</dbReference>
<reference evidence="1 2" key="1">
    <citation type="journal article" date="2017" name="Nat. Commun.">
        <title>Genome assembly with in vitro proximity ligation data and whole-genome triplication in lettuce.</title>
        <authorList>
            <person name="Reyes-Chin-Wo S."/>
            <person name="Wang Z."/>
            <person name="Yang X."/>
            <person name="Kozik A."/>
            <person name="Arikit S."/>
            <person name="Song C."/>
            <person name="Xia L."/>
            <person name="Froenicke L."/>
            <person name="Lavelle D.O."/>
            <person name="Truco M.J."/>
            <person name="Xia R."/>
            <person name="Zhu S."/>
            <person name="Xu C."/>
            <person name="Xu H."/>
            <person name="Xu X."/>
            <person name="Cox K."/>
            <person name="Korf I."/>
            <person name="Meyers B.C."/>
            <person name="Michelmore R.W."/>
        </authorList>
    </citation>
    <scope>NUCLEOTIDE SEQUENCE [LARGE SCALE GENOMIC DNA]</scope>
    <source>
        <strain evidence="2">cv. Salinas</strain>
        <tissue evidence="1">Seedlings</tissue>
    </source>
</reference>
<keyword evidence="2" id="KW-1185">Reference proteome</keyword>
<protein>
    <recommendedName>
        <fullName evidence="3">Reverse transcriptase zinc-binding domain-containing protein</fullName>
    </recommendedName>
</protein>
<name>A0A9R1VYU7_LACSA</name>
<dbReference type="EMBL" id="NBSK02000003">
    <property type="protein sequence ID" value="KAJ0215135.1"/>
    <property type="molecule type" value="Genomic_DNA"/>
</dbReference>
<dbReference type="AlphaFoldDB" id="A0A9R1VYU7"/>
<gene>
    <name evidence="1" type="ORF">LSAT_V11C300151740</name>
</gene>
<evidence type="ECO:0000313" key="1">
    <source>
        <dbReference type="EMBL" id="KAJ0215135.1"/>
    </source>
</evidence>
<evidence type="ECO:0000313" key="2">
    <source>
        <dbReference type="Proteomes" id="UP000235145"/>
    </source>
</evidence>
<dbReference type="PANTHER" id="PTHR33116:SF79">
    <property type="entry name" value="REVERSE TRANSCRIPTASE DOMAIN, ZINC FINGER, CCHC-TYPE-RELATED"/>
    <property type="match status" value="1"/>
</dbReference>
<evidence type="ECO:0008006" key="3">
    <source>
        <dbReference type="Google" id="ProtNLM"/>
    </source>
</evidence>
<sequence length="213" mass="25171">MSLSKVPQGIIDILEKIRHIFLWGGNQEKNKIHWVDWSKLWRNATISIHNLKKKPATYIARKTSTGVWRNIDKAIRHMEKINIDWSTDIWCGNSPLEEQFPTLYNREKVKCCRLDERMSANGFTWNSTQDPKDGTTLHELWQLYSYIGAMDIPPQSSFGFRFTLNPDGRFTVYTMRRCIDAKINPYYGPSIFWDKMVPLKVQCFIWRSSLYKI</sequence>